<dbReference type="Pfam" id="PF02604">
    <property type="entry name" value="PhdYeFM_antitox"/>
    <property type="match status" value="1"/>
</dbReference>
<sequence>MWSQTRLRRRFNMRSVNVREAKTNLSAIIDAAEHGESMMITKHGKPAAVIIPLDLAFRLLDDKKPNFAEFLMSMPADIELDRNPYRSRDFEF</sequence>
<dbReference type="Gene3D" id="3.40.1620.10">
    <property type="entry name" value="YefM-like domain"/>
    <property type="match status" value="1"/>
</dbReference>
<dbReference type="SUPFAM" id="SSF143120">
    <property type="entry name" value="YefM-like"/>
    <property type="match status" value="1"/>
</dbReference>
<evidence type="ECO:0000256" key="1">
    <source>
        <dbReference type="ARBA" id="ARBA00009981"/>
    </source>
</evidence>
<dbReference type="InterPro" id="IPR036165">
    <property type="entry name" value="YefM-like_sf"/>
</dbReference>
<organism evidence="3">
    <name type="scientific">Brucella anthropi</name>
    <name type="common">Ochrobactrum anthropi</name>
    <dbReference type="NCBI Taxonomy" id="529"/>
    <lineage>
        <taxon>Bacteria</taxon>
        <taxon>Pseudomonadati</taxon>
        <taxon>Pseudomonadota</taxon>
        <taxon>Alphaproteobacteria</taxon>
        <taxon>Hyphomicrobiales</taxon>
        <taxon>Brucellaceae</taxon>
        <taxon>Brucella/Ochrobactrum group</taxon>
        <taxon>Brucella</taxon>
    </lineage>
</organism>
<evidence type="ECO:0000256" key="2">
    <source>
        <dbReference type="RuleBase" id="RU362080"/>
    </source>
</evidence>
<dbReference type="AlphaFoldDB" id="A0A656Z8R4"/>
<reference evidence="3" key="1">
    <citation type="submission" date="2016-02" db="EMBL/GenBank/DDBJ databases">
        <title>Genomic sequences of Ochrobactrum anthropi.</title>
        <authorList>
            <person name="Chudasama K.S."/>
            <person name="Thaker V.S."/>
        </authorList>
    </citation>
    <scope>NUCLEOTIDE SEQUENCE [LARGE SCALE GENOMIC DNA]</scope>
    <source>
        <strain evidence="3">SUBG007</strain>
    </source>
</reference>
<evidence type="ECO:0000313" key="3">
    <source>
        <dbReference type="EMBL" id="KYB46026.1"/>
    </source>
</evidence>
<name>A0A656Z8R4_BRUAN</name>
<dbReference type="EMBL" id="LUAY01001472">
    <property type="protein sequence ID" value="KYB46026.1"/>
    <property type="molecule type" value="Genomic_DNA"/>
</dbReference>
<accession>A0A656Z8R4</accession>
<dbReference type="InterPro" id="IPR006442">
    <property type="entry name" value="Antitoxin_Phd/YefM"/>
</dbReference>
<dbReference type="NCBIfam" id="TIGR01552">
    <property type="entry name" value="phd_fam"/>
    <property type="match status" value="1"/>
</dbReference>
<protein>
    <recommendedName>
        <fullName evidence="2">Antitoxin</fullName>
    </recommendedName>
</protein>
<comment type="similarity">
    <text evidence="1 2">Belongs to the phD/YefM antitoxin family.</text>
</comment>
<proteinExistence type="inferred from homology"/>
<gene>
    <name evidence="3" type="ORF">AB664_28010</name>
</gene>
<comment type="caution">
    <text evidence="3">The sequence shown here is derived from an EMBL/GenBank/DDBJ whole genome shotgun (WGS) entry which is preliminary data.</text>
</comment>
<comment type="function">
    <text evidence="2">Antitoxin component of a type II toxin-antitoxin (TA) system.</text>
</comment>